<comment type="caution">
    <text evidence="2">The sequence shown here is derived from an EMBL/GenBank/DDBJ whole genome shotgun (WGS) entry which is preliminary data.</text>
</comment>
<dbReference type="Gene3D" id="3.90.870.10">
    <property type="entry name" value="DHBP synthase"/>
    <property type="match status" value="1"/>
</dbReference>
<dbReference type="PANTHER" id="PTHR42828">
    <property type="entry name" value="DHBP SYNTHASE RIBB-LIKE ALPHA/BETA DOMAIN-CONTAINING PROTEIN"/>
    <property type="match status" value="1"/>
</dbReference>
<evidence type="ECO:0000313" key="2">
    <source>
        <dbReference type="EMBL" id="EEK16501.1"/>
    </source>
</evidence>
<dbReference type="STRING" id="596327.PORUE0001_1743"/>
<evidence type="ECO:0000313" key="3">
    <source>
        <dbReference type="Proteomes" id="UP000003303"/>
    </source>
</evidence>
<gene>
    <name evidence="2" type="ORF">PORUE0001_1743</name>
</gene>
<dbReference type="AlphaFoldDB" id="C2MCR1"/>
<dbReference type="Pfam" id="PF01300">
    <property type="entry name" value="Sua5_yciO_yrdC"/>
    <property type="match status" value="1"/>
</dbReference>
<proteinExistence type="predicted"/>
<dbReference type="GO" id="GO:0003725">
    <property type="term" value="F:double-stranded RNA binding"/>
    <property type="evidence" value="ECO:0007669"/>
    <property type="project" value="InterPro"/>
</dbReference>
<dbReference type="PROSITE" id="PS51163">
    <property type="entry name" value="YRDC"/>
    <property type="match status" value="1"/>
</dbReference>
<dbReference type="SUPFAM" id="SSF55821">
    <property type="entry name" value="YrdC/RibB"/>
    <property type="match status" value="1"/>
</dbReference>
<dbReference type="OrthoDB" id="9814580at2"/>
<sequence>MLTKIYADTPDYAVVREVVQCLESGGVIIYPTGVGYALGCSALKKRAVEQVCQIKGVDSKRHTLAIMCQDLGEVAQYAKLGNETFALMKSGEYEPATYILPPTTTLPAPFRQRKEVGVQLCKHPVTRIILEELEAPLLTGSLPDLPEGYDTNYLTDPELIEEYYGHQVDLIIDGGVAPGGHSAILDCTGAEPQLLREGTF</sequence>
<organism evidence="2 3">
    <name type="scientific">Porphyromonas uenonis 60-3</name>
    <dbReference type="NCBI Taxonomy" id="596327"/>
    <lineage>
        <taxon>Bacteria</taxon>
        <taxon>Pseudomonadati</taxon>
        <taxon>Bacteroidota</taxon>
        <taxon>Bacteroidia</taxon>
        <taxon>Bacteroidales</taxon>
        <taxon>Porphyromonadaceae</taxon>
        <taxon>Porphyromonas</taxon>
    </lineage>
</organism>
<dbReference type="InterPro" id="IPR052532">
    <property type="entry name" value="SUA5_domain"/>
</dbReference>
<protein>
    <submittedName>
        <fullName evidence="2">Sua5/YciO/YrdC/YwlC family protein</fullName>
    </submittedName>
</protein>
<dbReference type="EMBL" id="ACLR01000179">
    <property type="protein sequence ID" value="EEK16501.1"/>
    <property type="molecule type" value="Genomic_DNA"/>
</dbReference>
<feature type="domain" description="YrdC-like" evidence="1">
    <location>
        <begin position="12"/>
        <end position="200"/>
    </location>
</feature>
<dbReference type="RefSeq" id="WP_007365680.1">
    <property type="nucleotide sequence ID" value="NZ_ACLR01000179.1"/>
</dbReference>
<reference evidence="2 3" key="1">
    <citation type="submission" date="2009-04" db="EMBL/GenBank/DDBJ databases">
        <authorList>
            <person name="Sebastian Y."/>
            <person name="Madupu R."/>
            <person name="Durkin A.S."/>
            <person name="Torralba M."/>
            <person name="Methe B."/>
            <person name="Sutton G.G."/>
            <person name="Strausberg R.L."/>
            <person name="Nelson K.E."/>
        </authorList>
    </citation>
    <scope>NUCLEOTIDE SEQUENCE [LARGE SCALE GENOMIC DNA]</scope>
    <source>
        <strain evidence="2 3">60-3</strain>
    </source>
</reference>
<dbReference type="InterPro" id="IPR017945">
    <property type="entry name" value="DHBP_synth_RibB-like_a/b_dom"/>
</dbReference>
<evidence type="ECO:0000259" key="1">
    <source>
        <dbReference type="PROSITE" id="PS51163"/>
    </source>
</evidence>
<accession>C2MCR1</accession>
<dbReference type="Proteomes" id="UP000003303">
    <property type="component" value="Unassembled WGS sequence"/>
</dbReference>
<dbReference type="InterPro" id="IPR006070">
    <property type="entry name" value="Sua5-like_dom"/>
</dbReference>
<keyword evidence="3" id="KW-1185">Reference proteome</keyword>
<dbReference type="PANTHER" id="PTHR42828:SF3">
    <property type="entry name" value="THREONYLCARBAMOYL-AMP SYNTHASE"/>
    <property type="match status" value="1"/>
</dbReference>
<dbReference type="eggNOG" id="COG0009">
    <property type="taxonomic scope" value="Bacteria"/>
</dbReference>
<name>C2MCR1_9PORP</name>